<evidence type="ECO:0008006" key="3">
    <source>
        <dbReference type="Google" id="ProtNLM"/>
    </source>
</evidence>
<dbReference type="eggNOG" id="ENOG5032ZCT">
    <property type="taxonomic scope" value="Bacteria"/>
</dbReference>
<dbReference type="Pfam" id="PF11173">
    <property type="entry name" value="DUF2960"/>
    <property type="match status" value="1"/>
</dbReference>
<gene>
    <name evidence="1" type="ORF">DS2_02475</name>
</gene>
<dbReference type="RefSeq" id="WP_035013164.1">
    <property type="nucleotide sequence ID" value="NZ_ARZY01000003.1"/>
</dbReference>
<keyword evidence="2" id="KW-1185">Reference proteome</keyword>
<protein>
    <recommendedName>
        <fullName evidence="3">DUF2960 domain-containing protein</fullName>
    </recommendedName>
</protein>
<dbReference type="STRING" id="1328313.DS2_02475"/>
<comment type="caution">
    <text evidence="1">The sequence shown here is derived from an EMBL/GenBank/DDBJ whole genome shotgun (WGS) entry which is preliminary data.</text>
</comment>
<reference evidence="1 2" key="1">
    <citation type="journal article" date="2014" name="Genome Announc.">
        <title>Draft Genome Sequence of the Agar-Degrading Bacterium Catenovulum sp. Strain DS-2, Isolated from Intestines of Haliotis diversicolor.</title>
        <authorList>
            <person name="Shan D."/>
            <person name="Li X."/>
            <person name="Gu Z."/>
            <person name="Wei G."/>
            <person name="Gao Z."/>
            <person name="Shao Z."/>
        </authorList>
    </citation>
    <scope>NUCLEOTIDE SEQUENCE [LARGE SCALE GENOMIC DNA]</scope>
    <source>
        <strain evidence="1 2">DS-2</strain>
    </source>
</reference>
<organism evidence="1 2">
    <name type="scientific">Catenovulum agarivorans DS-2</name>
    <dbReference type="NCBI Taxonomy" id="1328313"/>
    <lineage>
        <taxon>Bacteria</taxon>
        <taxon>Pseudomonadati</taxon>
        <taxon>Pseudomonadota</taxon>
        <taxon>Gammaproteobacteria</taxon>
        <taxon>Alteromonadales</taxon>
        <taxon>Alteromonadaceae</taxon>
        <taxon>Catenovulum</taxon>
    </lineage>
</organism>
<name>W7QFH1_9ALTE</name>
<dbReference type="Proteomes" id="UP000019276">
    <property type="component" value="Unassembled WGS sequence"/>
</dbReference>
<evidence type="ECO:0000313" key="1">
    <source>
        <dbReference type="EMBL" id="EWH11654.1"/>
    </source>
</evidence>
<dbReference type="OrthoDB" id="5820465at2"/>
<accession>W7QFH1</accession>
<proteinExistence type="predicted"/>
<dbReference type="AlphaFoldDB" id="W7QFH1"/>
<dbReference type="InterPro" id="IPR021343">
    <property type="entry name" value="DUF2960"/>
</dbReference>
<dbReference type="EMBL" id="ARZY01000003">
    <property type="protein sequence ID" value="EWH11654.1"/>
    <property type="molecule type" value="Genomic_DNA"/>
</dbReference>
<evidence type="ECO:0000313" key="2">
    <source>
        <dbReference type="Proteomes" id="UP000019276"/>
    </source>
</evidence>
<sequence>MAVRKISYTFKKQPKQISFAYDKFNDMHEAVAAAENIDLTAFLRMEQQVAATSKTSAAVKNYREEYFKKLGFEQIQMLKIEDE</sequence>